<evidence type="ECO:0000313" key="2">
    <source>
        <dbReference type="EMBL" id="PKA46955.1"/>
    </source>
</evidence>
<keyword evidence="3" id="KW-1185">Reference proteome</keyword>
<reference evidence="2 3" key="1">
    <citation type="journal article" date="2017" name="Nature">
        <title>The Apostasia genome and the evolution of orchids.</title>
        <authorList>
            <person name="Zhang G.Q."/>
            <person name="Liu K.W."/>
            <person name="Li Z."/>
            <person name="Lohaus R."/>
            <person name="Hsiao Y.Y."/>
            <person name="Niu S.C."/>
            <person name="Wang J.Y."/>
            <person name="Lin Y.C."/>
            <person name="Xu Q."/>
            <person name="Chen L.J."/>
            <person name="Yoshida K."/>
            <person name="Fujiwara S."/>
            <person name="Wang Z.W."/>
            <person name="Zhang Y.Q."/>
            <person name="Mitsuda N."/>
            <person name="Wang M."/>
            <person name="Liu G.H."/>
            <person name="Pecoraro L."/>
            <person name="Huang H.X."/>
            <person name="Xiao X.J."/>
            <person name="Lin M."/>
            <person name="Wu X.Y."/>
            <person name="Wu W.L."/>
            <person name="Chen Y.Y."/>
            <person name="Chang S.B."/>
            <person name="Sakamoto S."/>
            <person name="Ohme-Takagi M."/>
            <person name="Yagi M."/>
            <person name="Zeng S.J."/>
            <person name="Shen C.Y."/>
            <person name="Yeh C.M."/>
            <person name="Luo Y.B."/>
            <person name="Tsai W.C."/>
            <person name="Van de Peer Y."/>
            <person name="Liu Z.J."/>
        </authorList>
    </citation>
    <scope>NUCLEOTIDE SEQUENCE [LARGE SCALE GENOMIC DNA]</scope>
    <source>
        <strain evidence="3">cv. Shenzhen</strain>
        <tissue evidence="2">Stem</tissue>
    </source>
</reference>
<evidence type="ECO:0000313" key="3">
    <source>
        <dbReference type="Proteomes" id="UP000236161"/>
    </source>
</evidence>
<sequence length="108" mass="12170">MVKSTPFTSSAATSKKAGKSLSRFPLIIFSEMSMKTKRRSEPIFNPPTPPLLEAARLTSTLLQQPNTMSLSRQQLNLRIIFQKAPWEAQTSGSFPPHPRDTHQKQQFS</sequence>
<dbReference type="EMBL" id="KZ453612">
    <property type="protein sequence ID" value="PKA46955.1"/>
    <property type="molecule type" value="Genomic_DNA"/>
</dbReference>
<gene>
    <name evidence="2" type="ORF">AXF42_Ash011629</name>
</gene>
<organism evidence="2 3">
    <name type="scientific">Apostasia shenzhenica</name>
    <dbReference type="NCBI Taxonomy" id="1088818"/>
    <lineage>
        <taxon>Eukaryota</taxon>
        <taxon>Viridiplantae</taxon>
        <taxon>Streptophyta</taxon>
        <taxon>Embryophyta</taxon>
        <taxon>Tracheophyta</taxon>
        <taxon>Spermatophyta</taxon>
        <taxon>Magnoliopsida</taxon>
        <taxon>Liliopsida</taxon>
        <taxon>Asparagales</taxon>
        <taxon>Orchidaceae</taxon>
        <taxon>Apostasioideae</taxon>
        <taxon>Apostasia</taxon>
    </lineage>
</organism>
<feature type="compositionally biased region" description="Basic and acidic residues" evidence="1">
    <location>
        <begin position="97"/>
        <end position="108"/>
    </location>
</feature>
<dbReference type="Proteomes" id="UP000236161">
    <property type="component" value="Unassembled WGS sequence"/>
</dbReference>
<accession>A0A2H9ZUI4</accession>
<name>A0A2H9ZUI4_9ASPA</name>
<evidence type="ECO:0000256" key="1">
    <source>
        <dbReference type="SAM" id="MobiDB-lite"/>
    </source>
</evidence>
<proteinExistence type="predicted"/>
<dbReference type="AlphaFoldDB" id="A0A2H9ZUI4"/>
<protein>
    <submittedName>
        <fullName evidence="2">Uncharacterized protein</fullName>
    </submittedName>
</protein>
<feature type="region of interest" description="Disordered" evidence="1">
    <location>
        <begin position="88"/>
        <end position="108"/>
    </location>
</feature>